<evidence type="ECO:0000256" key="1">
    <source>
        <dbReference type="ARBA" id="ARBA00022448"/>
    </source>
</evidence>
<dbReference type="GO" id="GO:0060003">
    <property type="term" value="P:copper ion export"/>
    <property type="evidence" value="ECO:0007669"/>
    <property type="project" value="TreeGrafter"/>
</dbReference>
<dbReference type="PANTHER" id="PTHR30097">
    <property type="entry name" value="CATION EFFLUX SYSTEM PROTEIN CUSB"/>
    <property type="match status" value="1"/>
</dbReference>
<feature type="compositionally biased region" description="Basic and acidic residues" evidence="2">
    <location>
        <begin position="34"/>
        <end position="45"/>
    </location>
</feature>
<feature type="domain" description="CzcB-like barrel-sandwich hybrid" evidence="4">
    <location>
        <begin position="97"/>
        <end position="169"/>
    </location>
</feature>
<evidence type="ECO:0000256" key="2">
    <source>
        <dbReference type="SAM" id="MobiDB-lite"/>
    </source>
</evidence>
<feature type="region of interest" description="Disordered" evidence="2">
    <location>
        <begin position="33"/>
        <end position="56"/>
    </location>
</feature>
<dbReference type="Gene3D" id="2.40.50.100">
    <property type="match status" value="1"/>
</dbReference>
<dbReference type="Gene3D" id="2.40.420.20">
    <property type="match status" value="1"/>
</dbReference>
<name>A0A363UK11_9GAMM</name>
<feature type="signal peptide" evidence="3">
    <location>
        <begin position="1"/>
        <end position="30"/>
    </location>
</feature>
<dbReference type="Gene3D" id="2.40.30.170">
    <property type="match status" value="1"/>
</dbReference>
<dbReference type="EMBL" id="QEQK01000008">
    <property type="protein sequence ID" value="PWN55762.1"/>
    <property type="molecule type" value="Genomic_DNA"/>
</dbReference>
<protein>
    <submittedName>
        <fullName evidence="6">RND transporter</fullName>
    </submittedName>
</protein>
<sequence>MTTERNTFAATMLAVSLSLFTAILAPTALAAQEMDDHAEHSEPDTHNGQSNDHGGADVVQLTDEKIALAGLETAVAQPGMLRETLQVYGRIEPIPSRMAVVRARFSGQIIRLDPDVGQRVTRGDALATVEADDSLQRYTLRAPVSGVIVERMATAGEVTADRNLLRIADYSQVWAQLAIFPSQAEKVRAGQTVLLLGDGVQTEGVIDWITPDAMLGPARHARVVLPNPDGKWTPESTIRAEIVTAVTDAALVVENRALQDIEGRPSVFVREADDFEVHPLTLGRSDGRATEVLGGLKPGVVYVTANSYLLKAELEKSSAEHDH</sequence>
<dbReference type="Proteomes" id="UP000251800">
    <property type="component" value="Unassembled WGS sequence"/>
</dbReference>
<evidence type="ECO:0000313" key="7">
    <source>
        <dbReference type="Proteomes" id="UP000251800"/>
    </source>
</evidence>
<proteinExistence type="predicted"/>
<feature type="chain" id="PRO_5016833436" evidence="3">
    <location>
        <begin position="31"/>
        <end position="323"/>
    </location>
</feature>
<dbReference type="RefSeq" id="WP_109720373.1">
    <property type="nucleotide sequence ID" value="NZ_QEQK01000008.1"/>
</dbReference>
<dbReference type="GO" id="GO:0015679">
    <property type="term" value="P:plasma membrane copper ion transport"/>
    <property type="evidence" value="ECO:0007669"/>
    <property type="project" value="TreeGrafter"/>
</dbReference>
<dbReference type="InterPro" id="IPR058649">
    <property type="entry name" value="CzcB_C"/>
</dbReference>
<feature type="domain" description="CzcB-like C-terminal circularly permuted SH3-like" evidence="5">
    <location>
        <begin position="252"/>
        <end position="311"/>
    </location>
</feature>
<dbReference type="InterPro" id="IPR051909">
    <property type="entry name" value="MFP_Cation_Efflux"/>
</dbReference>
<reference evidence="6 7" key="1">
    <citation type="submission" date="2018-05" db="EMBL/GenBank/DDBJ databases">
        <title>Abyssibacter profundi OUC007T gen. nov., sp. nov, a marine bacterium isolated from seawater of the Mariana Trench.</title>
        <authorList>
            <person name="Zhou S."/>
        </authorList>
    </citation>
    <scope>NUCLEOTIDE SEQUENCE [LARGE SCALE GENOMIC DNA]</scope>
    <source>
        <strain evidence="6 7">OUC007</strain>
    </source>
</reference>
<dbReference type="OrthoDB" id="9768185at2"/>
<dbReference type="AlphaFoldDB" id="A0A363UK11"/>
<gene>
    <name evidence="6" type="ORF">DEH80_10060</name>
</gene>
<evidence type="ECO:0000313" key="6">
    <source>
        <dbReference type="EMBL" id="PWN55762.1"/>
    </source>
</evidence>
<evidence type="ECO:0000259" key="4">
    <source>
        <dbReference type="Pfam" id="PF25973"/>
    </source>
</evidence>
<dbReference type="PANTHER" id="PTHR30097:SF4">
    <property type="entry name" value="SLR6042 PROTEIN"/>
    <property type="match status" value="1"/>
</dbReference>
<comment type="caution">
    <text evidence="6">The sequence shown here is derived from an EMBL/GenBank/DDBJ whole genome shotgun (WGS) entry which is preliminary data.</text>
</comment>
<evidence type="ECO:0000256" key="3">
    <source>
        <dbReference type="SAM" id="SignalP"/>
    </source>
</evidence>
<keyword evidence="7" id="KW-1185">Reference proteome</keyword>
<dbReference type="InterPro" id="IPR011053">
    <property type="entry name" value="Single_hybrid_motif"/>
</dbReference>
<accession>A0A363UK11</accession>
<dbReference type="SUPFAM" id="SSF51230">
    <property type="entry name" value="Single hybrid motif"/>
    <property type="match status" value="1"/>
</dbReference>
<dbReference type="GO" id="GO:0030288">
    <property type="term" value="C:outer membrane-bounded periplasmic space"/>
    <property type="evidence" value="ECO:0007669"/>
    <property type="project" value="TreeGrafter"/>
</dbReference>
<dbReference type="Pfam" id="PF25975">
    <property type="entry name" value="CzcB_C"/>
    <property type="match status" value="1"/>
</dbReference>
<organism evidence="6 7">
    <name type="scientific">Abyssibacter profundi</name>
    <dbReference type="NCBI Taxonomy" id="2182787"/>
    <lineage>
        <taxon>Bacteria</taxon>
        <taxon>Pseudomonadati</taxon>
        <taxon>Pseudomonadota</taxon>
        <taxon>Gammaproteobacteria</taxon>
        <taxon>Chromatiales</taxon>
        <taxon>Oceanococcaceae</taxon>
        <taxon>Abyssibacter</taxon>
    </lineage>
</organism>
<keyword evidence="1" id="KW-0813">Transport</keyword>
<evidence type="ECO:0000259" key="5">
    <source>
        <dbReference type="Pfam" id="PF25975"/>
    </source>
</evidence>
<dbReference type="Pfam" id="PF25973">
    <property type="entry name" value="BSH_CzcB"/>
    <property type="match status" value="1"/>
</dbReference>
<dbReference type="GO" id="GO:0046914">
    <property type="term" value="F:transition metal ion binding"/>
    <property type="evidence" value="ECO:0007669"/>
    <property type="project" value="TreeGrafter"/>
</dbReference>
<keyword evidence="3" id="KW-0732">Signal</keyword>
<dbReference type="InterPro" id="IPR058647">
    <property type="entry name" value="BSH_CzcB-like"/>
</dbReference>